<evidence type="ECO:0000313" key="2">
    <source>
        <dbReference type="EMBL" id="WTQ77878.1"/>
    </source>
</evidence>
<proteinExistence type="predicted"/>
<dbReference type="SUPFAM" id="SSF54593">
    <property type="entry name" value="Glyoxalase/Bleomycin resistance protein/Dihydroxybiphenyl dioxygenase"/>
    <property type="match status" value="1"/>
</dbReference>
<organism evidence="2">
    <name type="scientific">Streptomyces sp. NBC_00148</name>
    <dbReference type="NCBI Taxonomy" id="2903626"/>
    <lineage>
        <taxon>Bacteria</taxon>
        <taxon>Bacillati</taxon>
        <taxon>Actinomycetota</taxon>
        <taxon>Actinomycetes</taxon>
        <taxon>Kitasatosporales</taxon>
        <taxon>Streptomycetaceae</taxon>
        <taxon>Streptomyces</taxon>
    </lineage>
</organism>
<dbReference type="PROSITE" id="PS51819">
    <property type="entry name" value="VOC"/>
    <property type="match status" value="2"/>
</dbReference>
<dbReference type="Gene3D" id="3.10.180.10">
    <property type="entry name" value="2,3-Dihydroxybiphenyl 1,2-Dioxygenase, domain 1"/>
    <property type="match status" value="2"/>
</dbReference>
<name>A0AAU1M327_9ACTN</name>
<reference evidence="2" key="1">
    <citation type="submission" date="2022-10" db="EMBL/GenBank/DDBJ databases">
        <title>The complete genomes of actinobacterial strains from the NBC collection.</title>
        <authorList>
            <person name="Joergensen T.S."/>
            <person name="Alvarez Arevalo M."/>
            <person name="Sterndorff E.B."/>
            <person name="Faurdal D."/>
            <person name="Vuksanovic O."/>
            <person name="Mourched A.-S."/>
            <person name="Charusanti P."/>
            <person name="Shaw S."/>
            <person name="Blin K."/>
            <person name="Weber T."/>
        </authorList>
    </citation>
    <scope>NUCLEOTIDE SEQUENCE</scope>
    <source>
        <strain evidence="2">NBC_00148</strain>
    </source>
</reference>
<dbReference type="CDD" id="cd07252">
    <property type="entry name" value="BphC1-RGP6_N_like"/>
    <property type="match status" value="1"/>
</dbReference>
<evidence type="ECO:0000259" key="1">
    <source>
        <dbReference type="PROSITE" id="PS51819"/>
    </source>
</evidence>
<dbReference type="EMBL" id="CP108169">
    <property type="protein sequence ID" value="WTQ77878.1"/>
    <property type="molecule type" value="Genomic_DNA"/>
</dbReference>
<gene>
    <name evidence="2" type="ORF">OG222_34135</name>
</gene>
<sequence length="305" mass="33336">MKIHALGYLGFESPRYEEWLAFGPEVFGLQVGERGADGTVHLRMDDRHRRLSIHPGTEERLAYVGWELAGKAAFAEAVAELQAKGCKPQLGSAQECAERQVQGLARFADPFGFPHEIYYSPTFTAGSFLPGKPMAGRFVGGTDGVGHVVFVVPEITAELEEFTTGVLGLELFGGWTATTPDGHVSGPQFYRCNPRTHCLGYVGVPGMKGVQHIAIESTHLDDVGRAWDLVQERDDIPVTVTLGRHMSDTLISFYMRSPTGFDIEFGANGELLPDDFVQTNPSTSEAWGHKFVADGWAPTVRPLTP</sequence>
<dbReference type="InterPro" id="IPR004360">
    <property type="entry name" value="Glyas_Fos-R_dOase_dom"/>
</dbReference>
<feature type="domain" description="VOC" evidence="1">
    <location>
        <begin position="5"/>
        <end position="120"/>
    </location>
</feature>
<feature type="domain" description="VOC" evidence="1">
    <location>
        <begin position="144"/>
        <end position="268"/>
    </location>
</feature>
<dbReference type="InterPro" id="IPR037523">
    <property type="entry name" value="VOC_core"/>
</dbReference>
<dbReference type="AlphaFoldDB" id="A0AAU1M327"/>
<dbReference type="Pfam" id="PF00903">
    <property type="entry name" value="Glyoxalase"/>
    <property type="match status" value="1"/>
</dbReference>
<accession>A0AAU1M327</accession>
<dbReference type="Pfam" id="PF22632">
    <property type="entry name" value="BphC_D1"/>
    <property type="match status" value="1"/>
</dbReference>
<protein>
    <submittedName>
        <fullName evidence="2">VOC family protein</fullName>
    </submittedName>
</protein>
<dbReference type="InterPro" id="IPR029068">
    <property type="entry name" value="Glyas_Bleomycin-R_OHBP_Dase"/>
</dbReference>